<evidence type="ECO:0000313" key="5">
    <source>
        <dbReference type="Proteomes" id="UP001497602"/>
    </source>
</evidence>
<gene>
    <name evidence="4" type="ORF">T190115A13A_10329</name>
</gene>
<dbReference type="EMBL" id="CAXJRC010000011">
    <property type="protein sequence ID" value="CAL2106173.1"/>
    <property type="molecule type" value="Genomic_DNA"/>
</dbReference>
<keyword evidence="2" id="KW-0472">Membrane</keyword>
<evidence type="ECO:0000259" key="3">
    <source>
        <dbReference type="Pfam" id="PF01103"/>
    </source>
</evidence>
<dbReference type="Gene3D" id="2.40.160.50">
    <property type="entry name" value="membrane protein fhac: a member of the omp85/tpsb transporter family"/>
    <property type="match status" value="1"/>
</dbReference>
<sequence length="550" mass="64253">MYFSPKTRTLRELIKILLFFFYFTIISKTALSQNLNLRITSKDSIENIFLKKINFKKRHSSENNLKNELEIVLKQLKHNGFFYPDYKLTKTDSVFSYSFKLNQRIKHVTIYTLNNKKTTFPINQLNSFLKSETEKLDASGNSFSELKLQNINLKKDSLFAYLKITDSKKRFIDRIIIKGYKNFPKSYTKHYLKLDNNTLVSKPKLSILKNKIDKLDFVTSLKKPEILFSKDSTLLYLYLKKKNKNFFDGIINFNSEENSKKIQFNGYINLQLQNLLNTGETLKLNWNSTQNQNTSFSLTTNIPYIFNSPISLKTSFEIFKQDSSFLNTKFKNQFKYNLNTNSNICLTYTQNESNNTLTNQTNINLYSYNSYFVGLGYEYSTPNNQTPIVSPDVFFFKTHSQFGQRTSNKLTTNQLKTSINISYLLTFSQKNHIHLKNESAYLNSKNLLINELFRIGGTNSIRGFRDQSIFTSKYSFANIDYLYSITPTNIIYGFIDFGISNNDQQTSTGLGYKQLIKNTLINLEYSIGKKKLTNFNFNNSFLSIRILNYF</sequence>
<organism evidence="4 5">
    <name type="scientific">Tenacibaculum vairaonense</name>
    <dbReference type="NCBI Taxonomy" id="3137860"/>
    <lineage>
        <taxon>Bacteria</taxon>
        <taxon>Pseudomonadati</taxon>
        <taxon>Bacteroidota</taxon>
        <taxon>Flavobacteriia</taxon>
        <taxon>Flavobacteriales</taxon>
        <taxon>Flavobacteriaceae</taxon>
        <taxon>Tenacibaculum</taxon>
    </lineage>
</organism>
<protein>
    <recommendedName>
        <fullName evidence="3">Bacterial surface antigen (D15) domain-containing protein</fullName>
    </recommendedName>
</protein>
<dbReference type="InterPro" id="IPR000184">
    <property type="entry name" value="Bac_surfAg_D15"/>
</dbReference>
<reference evidence="4 5" key="1">
    <citation type="submission" date="2024-05" db="EMBL/GenBank/DDBJ databases">
        <authorList>
            <person name="Duchaud E."/>
        </authorList>
    </citation>
    <scope>NUCLEOTIDE SEQUENCE [LARGE SCALE GENOMIC DNA]</scope>
    <source>
        <strain evidence="4">Ena-SAMPLE-TAB-13-05-2024-13:56:06:370-140305</strain>
    </source>
</reference>
<accession>A0ABP1F709</accession>
<name>A0ABP1F709_9FLAO</name>
<proteinExistence type="predicted"/>
<evidence type="ECO:0000256" key="1">
    <source>
        <dbReference type="ARBA" id="ARBA00004370"/>
    </source>
</evidence>
<comment type="subcellular location">
    <subcellularLocation>
        <location evidence="1">Membrane</location>
    </subcellularLocation>
</comment>
<evidence type="ECO:0000313" key="4">
    <source>
        <dbReference type="EMBL" id="CAL2106173.1"/>
    </source>
</evidence>
<comment type="caution">
    <text evidence="4">The sequence shown here is derived from an EMBL/GenBank/DDBJ whole genome shotgun (WGS) entry which is preliminary data.</text>
</comment>
<evidence type="ECO:0000256" key="2">
    <source>
        <dbReference type="ARBA" id="ARBA00023136"/>
    </source>
</evidence>
<dbReference type="Proteomes" id="UP001497602">
    <property type="component" value="Unassembled WGS sequence"/>
</dbReference>
<feature type="domain" description="Bacterial surface antigen (D15)" evidence="3">
    <location>
        <begin position="274"/>
        <end position="509"/>
    </location>
</feature>
<keyword evidence="5" id="KW-1185">Reference proteome</keyword>
<dbReference type="Pfam" id="PF01103">
    <property type="entry name" value="Omp85"/>
    <property type="match status" value="1"/>
</dbReference>